<dbReference type="AlphaFoldDB" id="A0A6P7GQI1"/>
<name>A0A6P7GQI1_DIAVI</name>
<dbReference type="PANTHER" id="PTHR45913:SF10">
    <property type="entry name" value="DUF4371 DOMAIN-CONTAINING PROTEIN"/>
    <property type="match status" value="1"/>
</dbReference>
<organism evidence="1">
    <name type="scientific">Diabrotica virgifera virgifera</name>
    <name type="common">western corn rootworm</name>
    <dbReference type="NCBI Taxonomy" id="50390"/>
    <lineage>
        <taxon>Eukaryota</taxon>
        <taxon>Metazoa</taxon>
        <taxon>Ecdysozoa</taxon>
        <taxon>Arthropoda</taxon>
        <taxon>Hexapoda</taxon>
        <taxon>Insecta</taxon>
        <taxon>Pterygota</taxon>
        <taxon>Neoptera</taxon>
        <taxon>Endopterygota</taxon>
        <taxon>Coleoptera</taxon>
        <taxon>Polyphaga</taxon>
        <taxon>Cucujiformia</taxon>
        <taxon>Chrysomeloidea</taxon>
        <taxon>Chrysomelidae</taxon>
        <taxon>Galerucinae</taxon>
        <taxon>Diabroticina</taxon>
        <taxon>Diabroticites</taxon>
        <taxon>Diabrotica</taxon>
    </lineage>
</organism>
<proteinExistence type="predicted"/>
<accession>A0A6P7GQI1</accession>
<dbReference type="RefSeq" id="XP_028146030.1">
    <property type="nucleotide sequence ID" value="XM_028290229.1"/>
</dbReference>
<gene>
    <name evidence="1" type="primary">LOC114339574</name>
</gene>
<dbReference type="InParanoid" id="A0A6P7GQI1"/>
<reference evidence="1" key="1">
    <citation type="submission" date="2025-08" db="UniProtKB">
        <authorList>
            <consortium name="RefSeq"/>
        </authorList>
    </citation>
    <scope>IDENTIFICATION</scope>
    <source>
        <tissue evidence="1">Whole insect</tissue>
    </source>
</reference>
<protein>
    <submittedName>
        <fullName evidence="1">General transcription factor II-I repeat domain-containing protein 2-like</fullName>
    </submittedName>
</protein>
<evidence type="ECO:0000313" key="1">
    <source>
        <dbReference type="RefSeq" id="XP_028146030.1"/>
    </source>
</evidence>
<sequence length="191" mass="22178">MEDIANAVQKCLEDNEIDLNKIVSKATDGARSMTGKNKGTQTTLQSKINHVILTFHCIIHQETLCAQTFRAEIIEVMNLVIEIVNRILSKALYHRQFKEFLNEIEAQYSDLLLHNKVRWLSKGKELKRFALCLNEINTFLNEQGIIHPELGNNKWLQIFYFMMVIKAKLNELNLKLQGNPVYVLVEELVFF</sequence>
<dbReference type="PANTHER" id="PTHR45913">
    <property type="entry name" value="EPM2A-INTERACTING PROTEIN 1"/>
    <property type="match status" value="1"/>
</dbReference>